<name>A0AA38VX09_9PEZI</name>
<reference evidence="3" key="1">
    <citation type="submission" date="2022-07" db="EMBL/GenBank/DDBJ databases">
        <title>Fungi with potential for degradation of polypropylene.</title>
        <authorList>
            <person name="Gostincar C."/>
        </authorList>
    </citation>
    <scope>NUCLEOTIDE SEQUENCE</scope>
    <source>
        <strain evidence="3">EXF-13308</strain>
    </source>
</reference>
<dbReference type="InterPro" id="IPR007330">
    <property type="entry name" value="MIT_dom"/>
</dbReference>
<feature type="compositionally biased region" description="Low complexity" evidence="1">
    <location>
        <begin position="975"/>
        <end position="984"/>
    </location>
</feature>
<dbReference type="PANTHER" id="PTHR37327">
    <property type="entry name" value="CHROMOSOME 1, WHOLE GENOME SHOTGUN SEQUENCE"/>
    <property type="match status" value="1"/>
</dbReference>
<proteinExistence type="predicted"/>
<feature type="region of interest" description="Disordered" evidence="1">
    <location>
        <begin position="77"/>
        <end position="249"/>
    </location>
</feature>
<feature type="compositionally biased region" description="Polar residues" evidence="1">
    <location>
        <begin position="178"/>
        <end position="224"/>
    </location>
</feature>
<evidence type="ECO:0000259" key="2">
    <source>
        <dbReference type="Pfam" id="PF04212"/>
    </source>
</evidence>
<feature type="region of interest" description="Disordered" evidence="1">
    <location>
        <begin position="1207"/>
        <end position="1232"/>
    </location>
</feature>
<feature type="compositionally biased region" description="Polar residues" evidence="1">
    <location>
        <begin position="895"/>
        <end position="907"/>
    </location>
</feature>
<feature type="compositionally biased region" description="Polar residues" evidence="1">
    <location>
        <begin position="36"/>
        <end position="47"/>
    </location>
</feature>
<feature type="compositionally biased region" description="Basic residues" evidence="1">
    <location>
        <begin position="136"/>
        <end position="146"/>
    </location>
</feature>
<feature type="compositionally biased region" description="Basic and acidic residues" evidence="1">
    <location>
        <begin position="858"/>
        <end position="877"/>
    </location>
</feature>
<feature type="compositionally biased region" description="Polar residues" evidence="1">
    <location>
        <begin position="346"/>
        <end position="369"/>
    </location>
</feature>
<dbReference type="SUPFAM" id="SSF116846">
    <property type="entry name" value="MIT domain"/>
    <property type="match status" value="1"/>
</dbReference>
<feature type="domain" description="MIT" evidence="2">
    <location>
        <begin position="373"/>
        <end position="437"/>
    </location>
</feature>
<feature type="compositionally biased region" description="Polar residues" evidence="1">
    <location>
        <begin position="1271"/>
        <end position="1287"/>
    </location>
</feature>
<dbReference type="CDD" id="cd22249">
    <property type="entry name" value="UDM1_RNF168_RNF169-like"/>
    <property type="match status" value="1"/>
</dbReference>
<dbReference type="EMBL" id="JANBVO010000002">
    <property type="protein sequence ID" value="KAJ9156398.1"/>
    <property type="molecule type" value="Genomic_DNA"/>
</dbReference>
<evidence type="ECO:0000313" key="4">
    <source>
        <dbReference type="Proteomes" id="UP001174694"/>
    </source>
</evidence>
<feature type="compositionally biased region" description="Low complexity" evidence="1">
    <location>
        <begin position="629"/>
        <end position="643"/>
    </location>
</feature>
<feature type="region of interest" description="Disordered" evidence="1">
    <location>
        <begin position="557"/>
        <end position="646"/>
    </location>
</feature>
<feature type="region of interest" description="Disordered" evidence="1">
    <location>
        <begin position="494"/>
        <end position="529"/>
    </location>
</feature>
<feature type="compositionally biased region" description="Low complexity" evidence="1">
    <location>
        <begin position="147"/>
        <end position="177"/>
    </location>
</feature>
<feature type="compositionally biased region" description="Low complexity" evidence="1">
    <location>
        <begin position="1208"/>
        <end position="1228"/>
    </location>
</feature>
<feature type="compositionally biased region" description="Basic and acidic residues" evidence="1">
    <location>
        <begin position="732"/>
        <end position="742"/>
    </location>
</feature>
<gene>
    <name evidence="3" type="ORF">NKR23_g1163</name>
</gene>
<feature type="compositionally biased region" description="Pro residues" evidence="1">
    <location>
        <begin position="827"/>
        <end position="842"/>
    </location>
</feature>
<feature type="compositionally biased region" description="Pro residues" evidence="1">
    <location>
        <begin position="90"/>
        <end position="102"/>
    </location>
</feature>
<organism evidence="3 4">
    <name type="scientific">Pleurostoma richardsiae</name>
    <dbReference type="NCBI Taxonomy" id="41990"/>
    <lineage>
        <taxon>Eukaryota</taxon>
        <taxon>Fungi</taxon>
        <taxon>Dikarya</taxon>
        <taxon>Ascomycota</taxon>
        <taxon>Pezizomycotina</taxon>
        <taxon>Sordariomycetes</taxon>
        <taxon>Sordariomycetidae</taxon>
        <taxon>Calosphaeriales</taxon>
        <taxon>Pleurostomataceae</taxon>
        <taxon>Pleurostoma</taxon>
    </lineage>
</organism>
<dbReference type="PANTHER" id="PTHR37327:SF1">
    <property type="entry name" value="MICROTUBULE INTERACTING AND TRANSPORT DOMAIN-CONTAINING PROTEIN"/>
    <property type="match status" value="1"/>
</dbReference>
<feature type="region of interest" description="Disordered" evidence="1">
    <location>
        <begin position="335"/>
        <end position="369"/>
    </location>
</feature>
<accession>A0AA38VX09</accession>
<comment type="caution">
    <text evidence="3">The sequence shown here is derived from an EMBL/GenBank/DDBJ whole genome shotgun (WGS) entry which is preliminary data.</text>
</comment>
<feature type="compositionally biased region" description="Polar residues" evidence="1">
    <location>
        <begin position="915"/>
        <end position="932"/>
    </location>
</feature>
<evidence type="ECO:0000313" key="3">
    <source>
        <dbReference type="EMBL" id="KAJ9156398.1"/>
    </source>
</evidence>
<keyword evidence="4" id="KW-1185">Reference proteome</keyword>
<dbReference type="InterPro" id="IPR036181">
    <property type="entry name" value="MIT_dom_sf"/>
</dbReference>
<feature type="region of interest" description="Disordered" evidence="1">
    <location>
        <begin position="445"/>
        <end position="465"/>
    </location>
</feature>
<dbReference type="Pfam" id="PF04212">
    <property type="entry name" value="MIT"/>
    <property type="match status" value="1"/>
</dbReference>
<feature type="region of interest" description="Disordered" evidence="1">
    <location>
        <begin position="303"/>
        <end position="323"/>
    </location>
</feature>
<dbReference type="Gene3D" id="1.20.58.80">
    <property type="entry name" value="Phosphotransferase system, lactose/cellobiose-type IIA subunit"/>
    <property type="match status" value="1"/>
</dbReference>
<feature type="compositionally biased region" description="Low complexity" evidence="1">
    <location>
        <begin position="934"/>
        <end position="944"/>
    </location>
</feature>
<feature type="compositionally biased region" description="Polar residues" evidence="1">
    <location>
        <begin position="453"/>
        <end position="464"/>
    </location>
</feature>
<feature type="region of interest" description="Disordered" evidence="1">
    <location>
        <begin position="769"/>
        <end position="984"/>
    </location>
</feature>
<dbReference type="Proteomes" id="UP001174694">
    <property type="component" value="Unassembled WGS sequence"/>
</dbReference>
<feature type="region of interest" description="Disordered" evidence="1">
    <location>
        <begin position="1244"/>
        <end position="1293"/>
    </location>
</feature>
<protein>
    <recommendedName>
        <fullName evidence="2">MIT domain-containing protein</fullName>
    </recommendedName>
</protein>
<dbReference type="CDD" id="cd02656">
    <property type="entry name" value="MIT"/>
    <property type="match status" value="1"/>
</dbReference>
<feature type="compositionally biased region" description="Polar residues" evidence="1">
    <location>
        <begin position="784"/>
        <end position="822"/>
    </location>
</feature>
<sequence>MPSPHTAAAHSPTFIAPSLNYYAATTSSPSARPDTSRTAASGPTASSRGPYYPPSNNLDYHTETTHIAAAALRPSQPFSASSLPRTSSLLPPPRLDPNPTTPPAAVRDDPFNAPPTALPSAFTDPLNDVDTSPKNIGRRRQSRTHSRSSSLGGLSDSFRNLNRWSASTTSSRASNTAYQKQSNTSSRRMSVDSTALQGLSSNINTSPSYNSPRRLQKSRPSTSGEAPRFGAPVTRARQPSPSRVKPFQSLPPIVTLPSLEQEVRSESPAVSARPENQRIPYFRRPSVDTTGYFWDEFGTTPVEGSQYSSRIDTPDSALPTSYFNGSSVMTYTESDNFRERGHSRNRSQVAKGSTDSTSSQKSRGKQPSQKAMLSKALQKANTAVQLDNAQNFEGARDAYSEACGLLHQVLLRTAGEEDRKKLEAIRKTYNSRIEELDQLLPAEAEESKALPQRPQSNSTGSTFKLNDDSQEVAIIETATATRIYPDADRARQTPVSYSMPTSAARRQIASKPGEALTKEPAGQAGPMNLTSQYSLQSSFSKEPSRGDRVLENEILLPRSLDNQYMPPPLSPRKPISPIRPPERASPDVAVRNDSAAQGSGLAPDERQSRGHIRGNSHESTSWLDPIDESGGSTVSSVHSRTSSMHIRRKHIRGLSGNTEAEFDAALDDAIEAAYDDGYEPMDSPATSTRYGDDGDDIVAKALRKVELAKERVRQSEREVQRLTEEREKRQLEALKEDQRKNSEGFYDGNSSDDEERMLEEMTRGYAIEEFAFGKQKKPSVPRASDSSELTSRTWHSSLASNPPTSTPLSTVSENTAVPTLSKGQAPMAPPPTQSLPKLPPQRPGSSSGGAGAANSKAESVRDRRLSGQKPKELKIETTKLSPAPTIVPQPATAGPTMSSSNRSSSQPKAAGFIVQQRQALSAGPNRTGNTMKVPSPATGTSPGDTSPPTPPLPQGFVNNADARSRSPSVPRPGLRKNFSSSSLKSLKSRNLSISNIDEVSDLSPGTPSSNQFGMVSSAARLPAMPSLPTPIAVAFKERMNAGSAAGGLYLFDSDIHSPSSPGAPNPLLAGDDAPAPLEPCPTEVMLRPFWLMRALYQTLAHPRGGYLSNKLFVPRDAWRVKGVKLRNVEDKIAQCDLLTAALQKLARADTCDADAVLEEMQSLEGVLEQVQSFLSRRLGNEVGVHAAAAMFKEADVGAIDGISGGPGASSSVASGSGSAVPRSGSVSGKTGAFSWRRLRSKNSSAGMSTAYERGAGSRTTSGVSAGDGPRESTTAPSLPMTSHPTSKPSKRDVGSVQFSGPYANYMAALARLFDAAQSIDQIARQVEDPGLRHADKTQVGLELCTRHAAEFFGFYVCRFVLADLTMLLDKFIKRGSEWVLA</sequence>
<evidence type="ECO:0000256" key="1">
    <source>
        <dbReference type="SAM" id="MobiDB-lite"/>
    </source>
</evidence>
<feature type="region of interest" description="Disordered" evidence="1">
    <location>
        <begin position="732"/>
        <end position="753"/>
    </location>
</feature>
<feature type="region of interest" description="Disordered" evidence="1">
    <location>
        <begin position="24"/>
        <end position="62"/>
    </location>
</feature>